<evidence type="ECO:0000313" key="2">
    <source>
        <dbReference type="EMBL" id="EJD75911.1"/>
    </source>
</evidence>
<evidence type="ECO:0000256" key="1">
    <source>
        <dbReference type="SAM" id="MobiDB-lite"/>
    </source>
</evidence>
<feature type="region of interest" description="Disordered" evidence="1">
    <location>
        <begin position="45"/>
        <end position="64"/>
    </location>
</feature>
<dbReference type="InParanoid" id="A0A1S0UKA7"/>
<feature type="compositionally biased region" description="Low complexity" evidence="1">
    <location>
        <begin position="9"/>
        <end position="29"/>
    </location>
</feature>
<dbReference type="GeneID" id="31251545"/>
<dbReference type="KEGG" id="loa:LOAG_17033"/>
<sequence length="189" mass="21205">MLQNVRSLSNDSHCSAPSSSPHSSPIDASMPTDFNSGELNDAIRTYSRCKNDTPPRKSDDENGDWWIQLDELPTRDEENDSPLLIRTSVSPVFAESMSSKSELEDVVESVESPQTKFDLEDDGQTPYPSTPSKRQNVDCFHENLEFSNIPEIPLPSVSHSDGSAWNIPECLFVEQRYFATFFHSCSPEV</sequence>
<dbReference type="EMBL" id="JH712100">
    <property type="protein sequence ID" value="EJD75911.1"/>
    <property type="molecule type" value="Genomic_DNA"/>
</dbReference>
<feature type="region of interest" description="Disordered" evidence="1">
    <location>
        <begin position="96"/>
        <end position="134"/>
    </location>
</feature>
<dbReference type="CTD" id="31251545"/>
<protein>
    <submittedName>
        <fullName evidence="2">Uncharacterized protein</fullName>
    </submittedName>
</protein>
<organism evidence="2">
    <name type="scientific">Loa loa</name>
    <name type="common">Eye worm</name>
    <name type="synonym">Filaria loa</name>
    <dbReference type="NCBI Taxonomy" id="7209"/>
    <lineage>
        <taxon>Eukaryota</taxon>
        <taxon>Metazoa</taxon>
        <taxon>Ecdysozoa</taxon>
        <taxon>Nematoda</taxon>
        <taxon>Chromadorea</taxon>
        <taxon>Rhabditida</taxon>
        <taxon>Spirurina</taxon>
        <taxon>Spiruromorpha</taxon>
        <taxon>Filarioidea</taxon>
        <taxon>Onchocercidae</taxon>
        <taxon>Loa</taxon>
    </lineage>
</organism>
<accession>A0A1S0UKA7</accession>
<name>A0A1S0UKA7_LOALO</name>
<reference evidence="2" key="1">
    <citation type="submission" date="2012-04" db="EMBL/GenBank/DDBJ databases">
        <title>The Genome Sequence of Loa loa.</title>
        <authorList>
            <consortium name="The Broad Institute Genome Sequencing Platform"/>
            <consortium name="Broad Institute Genome Sequencing Center for Infectious Disease"/>
            <person name="Nutman T.B."/>
            <person name="Fink D.L."/>
            <person name="Russ C."/>
            <person name="Young S."/>
            <person name="Zeng Q."/>
            <person name="Gargeya S."/>
            <person name="Alvarado L."/>
            <person name="Berlin A."/>
            <person name="Chapman S.B."/>
            <person name="Chen Z."/>
            <person name="Freedman E."/>
            <person name="Gellesch M."/>
            <person name="Goldberg J."/>
            <person name="Griggs A."/>
            <person name="Gujja S."/>
            <person name="Heilman E.R."/>
            <person name="Heiman D."/>
            <person name="Howarth C."/>
            <person name="Mehta T."/>
            <person name="Neiman D."/>
            <person name="Pearson M."/>
            <person name="Roberts A."/>
            <person name="Saif S."/>
            <person name="Shea T."/>
            <person name="Shenoy N."/>
            <person name="Sisk P."/>
            <person name="Stolte C."/>
            <person name="Sykes S."/>
            <person name="White J."/>
            <person name="Yandava C."/>
            <person name="Haas B."/>
            <person name="Henn M.R."/>
            <person name="Nusbaum C."/>
            <person name="Birren B."/>
        </authorList>
    </citation>
    <scope>NUCLEOTIDE SEQUENCE [LARGE SCALE GENOMIC DNA]</scope>
</reference>
<feature type="region of interest" description="Disordered" evidence="1">
    <location>
        <begin position="1"/>
        <end position="39"/>
    </location>
</feature>
<dbReference type="OrthoDB" id="10430965at2759"/>
<gene>
    <name evidence="2" type="ORF">LOAG_17033</name>
</gene>
<feature type="compositionally biased region" description="Basic and acidic residues" evidence="1">
    <location>
        <begin position="49"/>
        <end position="60"/>
    </location>
</feature>
<dbReference type="RefSeq" id="XP_020306742.1">
    <property type="nucleotide sequence ID" value="XM_020449692.1"/>
</dbReference>
<proteinExistence type="predicted"/>
<dbReference type="AlphaFoldDB" id="A0A1S0UKA7"/>